<evidence type="ECO:0000313" key="3">
    <source>
        <dbReference type="Proteomes" id="UP000481153"/>
    </source>
</evidence>
<dbReference type="Proteomes" id="UP000481153">
    <property type="component" value="Unassembled WGS sequence"/>
</dbReference>
<proteinExistence type="predicted"/>
<reference evidence="2 3" key="1">
    <citation type="submission" date="2019-07" db="EMBL/GenBank/DDBJ databases">
        <title>Genomics analysis of Aphanomyces spp. identifies a new class of oomycete effector associated with host adaptation.</title>
        <authorList>
            <person name="Gaulin E."/>
        </authorList>
    </citation>
    <scope>NUCLEOTIDE SEQUENCE [LARGE SCALE GENOMIC DNA]</scope>
    <source>
        <strain evidence="2 3">ATCC 201684</strain>
    </source>
</reference>
<evidence type="ECO:0000313" key="2">
    <source>
        <dbReference type="EMBL" id="KAF0735137.1"/>
    </source>
</evidence>
<sequence>MAPNQTWRDSMACPTTSKYSFSSGNYGKHARSNQESRREERRRPVPVAIPDMFKGRDCHNVGGKSIPFTRFNTIAHRRKVLKEDLDTIHESVYYVDLKWEDLIPEDVDVKRVNPRRLMAITFIQ</sequence>
<dbReference type="EMBL" id="VJMJ01000101">
    <property type="protein sequence ID" value="KAF0735137.1"/>
    <property type="molecule type" value="Genomic_DNA"/>
</dbReference>
<feature type="compositionally biased region" description="Polar residues" evidence="1">
    <location>
        <begin position="1"/>
        <end position="25"/>
    </location>
</feature>
<evidence type="ECO:0000256" key="1">
    <source>
        <dbReference type="SAM" id="MobiDB-lite"/>
    </source>
</evidence>
<protein>
    <submittedName>
        <fullName evidence="2">Uncharacterized protein</fullName>
    </submittedName>
</protein>
<organism evidence="2 3">
    <name type="scientific">Aphanomyces euteiches</name>
    <dbReference type="NCBI Taxonomy" id="100861"/>
    <lineage>
        <taxon>Eukaryota</taxon>
        <taxon>Sar</taxon>
        <taxon>Stramenopiles</taxon>
        <taxon>Oomycota</taxon>
        <taxon>Saprolegniomycetes</taxon>
        <taxon>Saprolegniales</taxon>
        <taxon>Verrucalvaceae</taxon>
        <taxon>Aphanomyces</taxon>
    </lineage>
</organism>
<feature type="region of interest" description="Disordered" evidence="1">
    <location>
        <begin position="1"/>
        <end position="45"/>
    </location>
</feature>
<feature type="compositionally biased region" description="Basic and acidic residues" evidence="1">
    <location>
        <begin position="32"/>
        <end position="43"/>
    </location>
</feature>
<dbReference type="OrthoDB" id="76806at2759"/>
<dbReference type="VEuPathDB" id="FungiDB:AeMF1_010338"/>
<keyword evidence="3" id="KW-1185">Reference proteome</keyword>
<accession>A0A6G0X5H4</accession>
<name>A0A6G0X5H4_9STRA</name>
<dbReference type="AlphaFoldDB" id="A0A6G0X5H4"/>
<gene>
    <name evidence="2" type="ORF">Ae201684_008349</name>
</gene>
<comment type="caution">
    <text evidence="2">The sequence shown here is derived from an EMBL/GenBank/DDBJ whole genome shotgun (WGS) entry which is preliminary data.</text>
</comment>